<dbReference type="EMBL" id="CP076544">
    <property type="protein sequence ID" value="QWS32447.1"/>
    <property type="molecule type" value="Genomic_DNA"/>
</dbReference>
<keyword evidence="2" id="KW-1185">Reference proteome</keyword>
<reference evidence="1" key="1">
    <citation type="submission" date="2021-06" db="EMBL/GenBank/DDBJ databases">
        <authorList>
            <person name="Ellington A.J."/>
            <person name="Bryan N.C."/>
            <person name="Christner B.C."/>
            <person name="Reisch C.R."/>
        </authorList>
    </citation>
    <scope>NUCLEOTIDE SEQUENCE</scope>
    <source>
        <strain evidence="1">L6-1</strain>
    </source>
</reference>
<evidence type="ECO:0000313" key="2">
    <source>
        <dbReference type="Proteomes" id="UP000681794"/>
    </source>
</evidence>
<organism evidence="1 2">
    <name type="scientific">Curtobacterium aetherium</name>
    <dbReference type="NCBI Taxonomy" id="2841594"/>
    <lineage>
        <taxon>Bacteria</taxon>
        <taxon>Bacillati</taxon>
        <taxon>Actinomycetota</taxon>
        <taxon>Actinomycetes</taxon>
        <taxon>Micrococcales</taxon>
        <taxon>Microbacteriaceae</taxon>
        <taxon>Curtobacterium</taxon>
    </lineage>
</organism>
<accession>A0ACD1E1M0</accession>
<evidence type="ECO:0000313" key="1">
    <source>
        <dbReference type="EMBL" id="QWS32447.1"/>
    </source>
</evidence>
<protein>
    <submittedName>
        <fullName evidence="1">GNAT family N-acetyltransferase</fullName>
    </submittedName>
</protein>
<gene>
    <name evidence="1" type="ORF">KM842_09055</name>
</gene>
<dbReference type="Proteomes" id="UP000681794">
    <property type="component" value="Chromosome"/>
</dbReference>
<proteinExistence type="predicted"/>
<sequence>MPDTETTAVVIDDMSSPADATAFRLLNERWITTFFTLEDEDRRLLGDPEQHIVAPGGVVLVARIGSTVVGCVGLAPHGEHAFELLKMAVDPDHQGHGTGRRLIRAAIDRARDLGARRVLLETNSRLTSAVHLYETSGFRHLGADEHPPSPYVRADVAMALDL</sequence>
<name>A0ACD1E1M0_9MICO</name>